<evidence type="ECO:0000313" key="1">
    <source>
        <dbReference type="Proteomes" id="UP000504604"/>
    </source>
</evidence>
<sequence>MEEFNSCIQNSTLLPLPMQGEWYTWPNRSTGPRNLWKRLDKMLTNDTWTTRFPKTLYICLTPRMLDHSPMVIHGDNQQQFRDMLRFDNYLIRSPEFIPAVQSIWQHEIVGAPMFSITTKLEALKHVFQEQRSKKGNLSHNVQLAKGFLDAAQNLVSSDREDKLFLFLEHCCRGTTAPRAPGAMAHGATLAFSKDSKSHKGSNKS</sequence>
<dbReference type="InParanoid" id="A0A6I9TA13"/>
<dbReference type="KEGG" id="sind:105164429"/>
<dbReference type="Proteomes" id="UP000504604">
    <property type="component" value="Linkage group LG6"/>
</dbReference>
<dbReference type="RefSeq" id="XP_011081384.1">
    <property type="nucleotide sequence ID" value="XM_011083082.1"/>
</dbReference>
<protein>
    <submittedName>
        <fullName evidence="2">Uncharacterized protein LOC105164429</fullName>
    </submittedName>
</protein>
<dbReference type="OrthoDB" id="1932741at2759"/>
<dbReference type="SUPFAM" id="SSF56219">
    <property type="entry name" value="DNase I-like"/>
    <property type="match status" value="1"/>
</dbReference>
<name>A0A6I9TA13_SESIN</name>
<dbReference type="InterPro" id="IPR036691">
    <property type="entry name" value="Endo/exonu/phosph_ase_sf"/>
</dbReference>
<dbReference type="PANTHER" id="PTHR33710:SF64">
    <property type="entry name" value="ENDONUCLEASE_EXONUCLEASE_PHOSPHATASE DOMAIN-CONTAINING PROTEIN"/>
    <property type="match status" value="1"/>
</dbReference>
<dbReference type="PANTHER" id="PTHR33710">
    <property type="entry name" value="BNAC02G09200D PROTEIN"/>
    <property type="match status" value="1"/>
</dbReference>
<accession>A0A6I9TA13</accession>
<evidence type="ECO:0000313" key="2">
    <source>
        <dbReference type="RefSeq" id="XP_011081384.1"/>
    </source>
</evidence>
<keyword evidence="1" id="KW-1185">Reference proteome</keyword>
<gene>
    <name evidence="2" type="primary">LOC105164429</name>
</gene>
<dbReference type="AlphaFoldDB" id="A0A6I9TA13"/>
<dbReference type="GeneID" id="105164429"/>
<reference evidence="2" key="1">
    <citation type="submission" date="2025-08" db="UniProtKB">
        <authorList>
            <consortium name="RefSeq"/>
        </authorList>
    </citation>
    <scope>IDENTIFICATION</scope>
</reference>
<organism evidence="1 2">
    <name type="scientific">Sesamum indicum</name>
    <name type="common">Oriental sesame</name>
    <name type="synonym">Sesamum orientale</name>
    <dbReference type="NCBI Taxonomy" id="4182"/>
    <lineage>
        <taxon>Eukaryota</taxon>
        <taxon>Viridiplantae</taxon>
        <taxon>Streptophyta</taxon>
        <taxon>Embryophyta</taxon>
        <taxon>Tracheophyta</taxon>
        <taxon>Spermatophyta</taxon>
        <taxon>Magnoliopsida</taxon>
        <taxon>eudicotyledons</taxon>
        <taxon>Gunneridae</taxon>
        <taxon>Pentapetalae</taxon>
        <taxon>asterids</taxon>
        <taxon>lamiids</taxon>
        <taxon>Lamiales</taxon>
        <taxon>Pedaliaceae</taxon>
        <taxon>Sesamum</taxon>
    </lineage>
</organism>
<proteinExistence type="predicted"/>